<reference evidence="4" key="1">
    <citation type="submission" date="2021-02" db="EMBL/GenBank/DDBJ databases">
        <authorList>
            <person name="Nowell W R."/>
        </authorList>
    </citation>
    <scope>NUCLEOTIDE SEQUENCE</scope>
</reference>
<sequence>MPQRQGSRTNATLRHNEFEHKANRGDFIIEKNSGVPFSLSKSKRWELLNEEDNPLPIRKTIPAHMESNSRRSPFWHVGFPGGHFVDFDRARQYQTVNGKRSTIQLEQQETINEWIDLSFKTNEYPLKRELYKNHCTPCKACLNRGGVILFRGRGKKSSTKTKGMKSYHRKDWQDEFNL</sequence>
<dbReference type="EMBL" id="CAJNRG010001296">
    <property type="protein sequence ID" value="CAF2032123.1"/>
    <property type="molecule type" value="Genomic_DNA"/>
</dbReference>
<accession>A0A816NI43</accession>
<gene>
    <name evidence="6" type="ORF">BYL167_LOCUS10495</name>
    <name evidence="2" type="ORF">CJN711_LOCUS32004</name>
    <name evidence="1" type="ORF">KQP761_LOCUS8700</name>
    <name evidence="3" type="ORF">MBJ925_LOCUS3821</name>
    <name evidence="8" type="ORF">OVN521_LOCUS16034</name>
    <name evidence="7" type="ORF">SMN809_LOCUS10953</name>
    <name evidence="9" type="ORF">UXM345_LOCUS20658</name>
    <name evidence="5" type="ORF">WKI299_LOCUS15783</name>
    <name evidence="4" type="ORF">XDN619_LOCUS5182</name>
</gene>
<evidence type="ECO:0000313" key="4">
    <source>
        <dbReference type="EMBL" id="CAF2032123.1"/>
    </source>
</evidence>
<dbReference type="EMBL" id="CAJNOW010003383">
    <property type="protein sequence ID" value="CAF1380732.1"/>
    <property type="molecule type" value="Genomic_DNA"/>
</dbReference>
<dbReference type="OrthoDB" id="9976525at2759"/>
<dbReference type="EMBL" id="CAJOBG010002620">
    <property type="protein sequence ID" value="CAF4018193.1"/>
    <property type="molecule type" value="Genomic_DNA"/>
</dbReference>
<evidence type="ECO:0000313" key="6">
    <source>
        <dbReference type="EMBL" id="CAF3940588.1"/>
    </source>
</evidence>
<evidence type="ECO:0000313" key="7">
    <source>
        <dbReference type="EMBL" id="CAF3982786.1"/>
    </source>
</evidence>
<dbReference type="EMBL" id="CAJNOV010015343">
    <property type="protein sequence ID" value="CAF1571536.1"/>
    <property type="molecule type" value="Genomic_DNA"/>
</dbReference>
<evidence type="ECO:0000313" key="3">
    <source>
        <dbReference type="EMBL" id="CAF1928884.1"/>
    </source>
</evidence>
<evidence type="ECO:0000313" key="1">
    <source>
        <dbReference type="EMBL" id="CAF1380732.1"/>
    </source>
</evidence>
<dbReference type="Proteomes" id="UP000663866">
    <property type="component" value="Unassembled WGS sequence"/>
</dbReference>
<evidence type="ECO:0000313" key="11">
    <source>
        <dbReference type="Proteomes" id="UP000663887"/>
    </source>
</evidence>
<name>A0A816NI43_9BILA</name>
<dbReference type="EMBL" id="CAJOBF010003110">
    <property type="protein sequence ID" value="CAF4074494.1"/>
    <property type="molecule type" value="Genomic_DNA"/>
</dbReference>
<proteinExistence type="predicted"/>
<evidence type="ECO:0000313" key="9">
    <source>
        <dbReference type="EMBL" id="CAF4074494.1"/>
    </source>
</evidence>
<comment type="caution">
    <text evidence="4">The sequence shown here is derived from an EMBL/GenBank/DDBJ whole genome shotgun (WGS) entry which is preliminary data.</text>
</comment>
<protein>
    <submittedName>
        <fullName evidence="4">Uncharacterized protein</fullName>
    </submittedName>
</protein>
<keyword evidence="10" id="KW-1185">Reference proteome</keyword>
<dbReference type="Proteomes" id="UP000663887">
    <property type="component" value="Unassembled WGS sequence"/>
</dbReference>
<dbReference type="EMBL" id="CAJNRE010000570">
    <property type="protein sequence ID" value="CAF1928884.1"/>
    <property type="molecule type" value="Genomic_DNA"/>
</dbReference>
<dbReference type="Proteomes" id="UP000663842">
    <property type="component" value="Unassembled WGS sequence"/>
</dbReference>
<dbReference type="Proteomes" id="UP000663834">
    <property type="component" value="Unassembled WGS sequence"/>
</dbReference>
<organism evidence="4 11">
    <name type="scientific">Rotaria magnacalcarata</name>
    <dbReference type="NCBI Taxonomy" id="392030"/>
    <lineage>
        <taxon>Eukaryota</taxon>
        <taxon>Metazoa</taxon>
        <taxon>Spiralia</taxon>
        <taxon>Gnathifera</taxon>
        <taxon>Rotifera</taxon>
        <taxon>Eurotatoria</taxon>
        <taxon>Bdelloidea</taxon>
        <taxon>Philodinida</taxon>
        <taxon>Philodinidae</taxon>
        <taxon>Rotaria</taxon>
    </lineage>
</organism>
<dbReference type="Proteomes" id="UP000676336">
    <property type="component" value="Unassembled WGS sequence"/>
</dbReference>
<dbReference type="Proteomes" id="UP000681967">
    <property type="component" value="Unassembled WGS sequence"/>
</dbReference>
<evidence type="ECO:0000313" key="2">
    <source>
        <dbReference type="EMBL" id="CAF1571536.1"/>
    </source>
</evidence>
<dbReference type="EMBL" id="CAJOBH010003162">
    <property type="protein sequence ID" value="CAF3940588.1"/>
    <property type="molecule type" value="Genomic_DNA"/>
</dbReference>
<evidence type="ECO:0000313" key="5">
    <source>
        <dbReference type="EMBL" id="CAF2079447.1"/>
    </source>
</evidence>
<dbReference type="EMBL" id="CAJNRF010006237">
    <property type="protein sequence ID" value="CAF2079447.1"/>
    <property type="molecule type" value="Genomic_DNA"/>
</dbReference>
<dbReference type="Proteomes" id="UP000663856">
    <property type="component" value="Unassembled WGS sequence"/>
</dbReference>
<dbReference type="EMBL" id="CAJOBI010003852">
    <property type="protein sequence ID" value="CAF3982786.1"/>
    <property type="molecule type" value="Genomic_DNA"/>
</dbReference>
<evidence type="ECO:0000313" key="10">
    <source>
        <dbReference type="Proteomes" id="UP000663866"/>
    </source>
</evidence>
<dbReference type="Proteomes" id="UP000663855">
    <property type="component" value="Unassembled WGS sequence"/>
</dbReference>
<dbReference type="AlphaFoldDB" id="A0A816NI43"/>
<dbReference type="Proteomes" id="UP000663824">
    <property type="component" value="Unassembled WGS sequence"/>
</dbReference>
<evidence type="ECO:0000313" key="8">
    <source>
        <dbReference type="EMBL" id="CAF4018193.1"/>
    </source>
</evidence>